<reference evidence="11 12" key="1">
    <citation type="submission" date="2022-05" db="EMBL/GenBank/DDBJ databases">
        <title>A multi-omics perspective on studying reproductive biology in Daphnia sinensis.</title>
        <authorList>
            <person name="Jia J."/>
        </authorList>
    </citation>
    <scope>NUCLEOTIDE SEQUENCE [LARGE SCALE GENOMIC DNA]</scope>
    <source>
        <strain evidence="11 12">WSL</strain>
    </source>
</reference>
<dbReference type="Proteomes" id="UP000820818">
    <property type="component" value="Linkage Group LG5"/>
</dbReference>
<dbReference type="GO" id="GO:0006281">
    <property type="term" value="P:DNA repair"/>
    <property type="evidence" value="ECO:0007669"/>
    <property type="project" value="UniProtKB-KW"/>
</dbReference>
<comment type="similarity">
    <text evidence="2">Belongs to the WD repeat HIR1 family.</text>
</comment>
<dbReference type="SUPFAM" id="SSF50978">
    <property type="entry name" value="WD40 repeat-like"/>
    <property type="match status" value="1"/>
</dbReference>
<organism evidence="11 12">
    <name type="scientific">Daphnia sinensis</name>
    <dbReference type="NCBI Taxonomy" id="1820382"/>
    <lineage>
        <taxon>Eukaryota</taxon>
        <taxon>Metazoa</taxon>
        <taxon>Ecdysozoa</taxon>
        <taxon>Arthropoda</taxon>
        <taxon>Crustacea</taxon>
        <taxon>Branchiopoda</taxon>
        <taxon>Diplostraca</taxon>
        <taxon>Cladocera</taxon>
        <taxon>Anomopoda</taxon>
        <taxon>Daphniidae</taxon>
        <taxon>Daphnia</taxon>
        <taxon>Daphnia similis group</taxon>
    </lineage>
</organism>
<dbReference type="PROSITE" id="PS50082">
    <property type="entry name" value="WD_REPEATS_2"/>
    <property type="match status" value="3"/>
</dbReference>
<dbReference type="PANTHER" id="PTHR15271:SF4">
    <property type="entry name" value="CHROMATIN ASSEMBLY FACTOR 1 SUBUNIT B"/>
    <property type="match status" value="1"/>
</dbReference>
<feature type="domain" description="CAF1B/HIR1 beta-propeller" evidence="10">
    <location>
        <begin position="1"/>
        <end position="390"/>
    </location>
</feature>
<dbReference type="InterPro" id="IPR019775">
    <property type="entry name" value="WD40_repeat_CS"/>
</dbReference>
<dbReference type="Gene3D" id="2.130.10.10">
    <property type="entry name" value="YVTN repeat-like/Quinoprotein amine dehydrogenase"/>
    <property type="match status" value="1"/>
</dbReference>
<dbReference type="PROSITE" id="PS00678">
    <property type="entry name" value="WD_REPEATS_1"/>
    <property type="match status" value="1"/>
</dbReference>
<dbReference type="InterPro" id="IPR015943">
    <property type="entry name" value="WD40/YVTN_repeat-like_dom_sf"/>
</dbReference>
<dbReference type="GO" id="GO:0006334">
    <property type="term" value="P:nucleosome assembly"/>
    <property type="evidence" value="ECO:0007669"/>
    <property type="project" value="TreeGrafter"/>
</dbReference>
<evidence type="ECO:0000256" key="2">
    <source>
        <dbReference type="ARBA" id="ARBA00007306"/>
    </source>
</evidence>
<dbReference type="PANTHER" id="PTHR15271">
    <property type="entry name" value="CHROMATIN ASSEMBLY FACTOR 1 SUBUNIT B"/>
    <property type="match status" value="1"/>
</dbReference>
<evidence type="ECO:0000313" key="12">
    <source>
        <dbReference type="Proteomes" id="UP000820818"/>
    </source>
</evidence>
<evidence type="ECO:0000256" key="4">
    <source>
        <dbReference type="ARBA" id="ARBA00022737"/>
    </source>
</evidence>
<keyword evidence="12" id="KW-1185">Reference proteome</keyword>
<accession>A0AAD5L9H4</accession>
<evidence type="ECO:0000256" key="1">
    <source>
        <dbReference type="ARBA" id="ARBA00004123"/>
    </source>
</evidence>
<dbReference type="AlphaFoldDB" id="A0AAD5L9H4"/>
<protein>
    <recommendedName>
        <fullName evidence="10">CAF1B/HIR1 beta-propeller domain-containing protein</fullName>
    </recommendedName>
</protein>
<feature type="repeat" description="WD" evidence="9">
    <location>
        <begin position="124"/>
        <end position="165"/>
    </location>
</feature>
<dbReference type="InterPro" id="IPR055410">
    <property type="entry name" value="Beta-prop_CAF1B_HIR1"/>
</dbReference>
<dbReference type="PROSITE" id="PS50294">
    <property type="entry name" value="WD_REPEATS_REGION"/>
    <property type="match status" value="3"/>
</dbReference>
<proteinExistence type="inferred from homology"/>
<keyword evidence="6" id="KW-0156">Chromatin regulator</keyword>
<keyword evidence="4" id="KW-0677">Repeat</keyword>
<dbReference type="SMART" id="SM00320">
    <property type="entry name" value="WD40"/>
    <property type="match status" value="5"/>
</dbReference>
<dbReference type="InterPro" id="IPR001632">
    <property type="entry name" value="WD40_G-protein_beta-like"/>
</dbReference>
<dbReference type="Pfam" id="PF24105">
    <property type="entry name" value="Beta-prop_CAF1B_HIR1"/>
    <property type="match status" value="1"/>
</dbReference>
<keyword evidence="7" id="KW-0234">DNA repair</keyword>
<evidence type="ECO:0000259" key="10">
    <source>
        <dbReference type="Pfam" id="PF24105"/>
    </source>
</evidence>
<dbReference type="InterPro" id="IPR001680">
    <property type="entry name" value="WD40_rpt"/>
</dbReference>
<keyword evidence="3 9" id="KW-0853">WD repeat</keyword>
<keyword evidence="5" id="KW-0227">DNA damage</keyword>
<dbReference type="GO" id="GO:0033186">
    <property type="term" value="C:CAF-1 complex"/>
    <property type="evidence" value="ECO:0007669"/>
    <property type="project" value="TreeGrafter"/>
</dbReference>
<dbReference type="FunFam" id="2.130.10.10:FF:000852">
    <property type="entry name" value="Chromatin assembly factor 1 subunit B"/>
    <property type="match status" value="1"/>
</dbReference>
<dbReference type="GO" id="GO:0006335">
    <property type="term" value="P:DNA replication-dependent chromatin assembly"/>
    <property type="evidence" value="ECO:0007669"/>
    <property type="project" value="InterPro"/>
</dbReference>
<evidence type="ECO:0000256" key="5">
    <source>
        <dbReference type="ARBA" id="ARBA00022763"/>
    </source>
</evidence>
<comment type="subcellular location">
    <subcellularLocation>
        <location evidence="1">Nucleus</location>
    </subcellularLocation>
</comment>
<evidence type="ECO:0000256" key="6">
    <source>
        <dbReference type="ARBA" id="ARBA00022853"/>
    </source>
</evidence>
<evidence type="ECO:0000256" key="7">
    <source>
        <dbReference type="ARBA" id="ARBA00023204"/>
    </source>
</evidence>
<keyword evidence="8" id="KW-0539">Nucleus</keyword>
<dbReference type="GO" id="GO:0005634">
    <property type="term" value="C:nucleus"/>
    <property type="evidence" value="ECO:0007669"/>
    <property type="project" value="UniProtKB-SubCell"/>
</dbReference>
<evidence type="ECO:0000256" key="8">
    <source>
        <dbReference type="ARBA" id="ARBA00023242"/>
    </source>
</evidence>
<dbReference type="EMBL" id="WJBH02000005">
    <property type="protein sequence ID" value="KAI9558595.1"/>
    <property type="molecule type" value="Genomic_DNA"/>
</dbReference>
<dbReference type="InterPro" id="IPR036322">
    <property type="entry name" value="WD40_repeat_dom_sf"/>
</dbReference>
<dbReference type="InterPro" id="IPR045145">
    <property type="entry name" value="PTHR15271"/>
</dbReference>
<evidence type="ECO:0000313" key="11">
    <source>
        <dbReference type="EMBL" id="KAI9558595.1"/>
    </source>
</evidence>
<feature type="repeat" description="WD" evidence="9">
    <location>
        <begin position="62"/>
        <end position="93"/>
    </location>
</feature>
<feature type="repeat" description="WD" evidence="9">
    <location>
        <begin position="166"/>
        <end position="207"/>
    </location>
</feature>
<sequence length="495" mass="55500">MKCCIPEISWHNRDPVLSIDLQPHSKDGFVRLATGGTDSHVLMWNVTIGENGVGTVEFLSDLARHQRAVNTVRFSPNGEILASGDDEAVIILWMLKPKSDIPDLFSNKDTEAENQENWTVLKILRGHMEDVYDICWSPDSCQLLSGSVDNTAILWDVSKGKSIHLFSEHKGFVQGVAWDPNSQFIATLSSDRNCRIYSLKTKKIVQKLYQAQLKIGDGEEKHYKLFHDDTLKTFCRRLNFSPDGLILFTPCGLLELNEGTDAGEESEVKRKEKKINATYAFARNNNFSKPVAYYPSADRYSVAVRCCPILYELRPGQPSLYDIPYRMVFAVATQNAILLYDTQQITPFARIARIHYTRLTDIAWSNNGRIIVISSTDGYCSIVTFNEKELGTPYQPAKCAEEAVSPSLPSSFQTLLQGEIFQENVQPATVADDEDFHLAYEDTEMTLDTPTPCPPTNKSNLGCPTALKSPNSANVRSSPRRVQLITLTSPKKTKN</sequence>
<evidence type="ECO:0000256" key="3">
    <source>
        <dbReference type="ARBA" id="ARBA00022574"/>
    </source>
</evidence>
<comment type="caution">
    <text evidence="11">The sequence shown here is derived from an EMBL/GenBank/DDBJ whole genome shotgun (WGS) entry which is preliminary data.</text>
</comment>
<gene>
    <name evidence="11" type="ORF">GHT06_015383</name>
</gene>
<evidence type="ECO:0000256" key="9">
    <source>
        <dbReference type="PROSITE-ProRule" id="PRU00221"/>
    </source>
</evidence>
<dbReference type="PRINTS" id="PR00319">
    <property type="entry name" value="GPROTEINB"/>
</dbReference>
<name>A0AAD5L9H4_9CRUS</name>